<evidence type="ECO:0000313" key="2">
    <source>
        <dbReference type="Proteomes" id="UP000815325"/>
    </source>
</evidence>
<dbReference type="EMBL" id="MU070045">
    <property type="protein sequence ID" value="KAF5830412.1"/>
    <property type="molecule type" value="Genomic_DNA"/>
</dbReference>
<proteinExistence type="predicted"/>
<reference evidence="1" key="1">
    <citation type="submission" date="2017-08" db="EMBL/GenBank/DDBJ databases">
        <authorList>
            <person name="Polle J.E."/>
            <person name="Barry K."/>
            <person name="Cushman J."/>
            <person name="Schmutz J."/>
            <person name="Tran D."/>
            <person name="Hathwaick L.T."/>
            <person name="Yim W.C."/>
            <person name="Jenkins J."/>
            <person name="Mckie-Krisberg Z.M."/>
            <person name="Prochnik S."/>
            <person name="Lindquist E."/>
            <person name="Dockter R.B."/>
            <person name="Adam C."/>
            <person name="Molina H."/>
            <person name="Bunkerborg J."/>
            <person name="Jin E."/>
            <person name="Buchheim M."/>
            <person name="Magnuson J."/>
        </authorList>
    </citation>
    <scope>NUCLEOTIDE SEQUENCE</scope>
    <source>
        <strain evidence="1">CCAP 19/18</strain>
    </source>
</reference>
<evidence type="ECO:0000313" key="1">
    <source>
        <dbReference type="EMBL" id="KAF5830412.1"/>
    </source>
</evidence>
<name>A0ABQ7G727_DUNSA</name>
<protein>
    <submittedName>
        <fullName evidence="1">Uncharacterized protein</fullName>
    </submittedName>
</protein>
<dbReference type="Proteomes" id="UP000815325">
    <property type="component" value="Unassembled WGS sequence"/>
</dbReference>
<organism evidence="1 2">
    <name type="scientific">Dunaliella salina</name>
    <name type="common">Green alga</name>
    <name type="synonym">Protococcus salinus</name>
    <dbReference type="NCBI Taxonomy" id="3046"/>
    <lineage>
        <taxon>Eukaryota</taxon>
        <taxon>Viridiplantae</taxon>
        <taxon>Chlorophyta</taxon>
        <taxon>core chlorophytes</taxon>
        <taxon>Chlorophyceae</taxon>
        <taxon>CS clade</taxon>
        <taxon>Chlamydomonadales</taxon>
        <taxon>Dunaliellaceae</taxon>
        <taxon>Dunaliella</taxon>
    </lineage>
</organism>
<gene>
    <name evidence="1" type="ORF">DUNSADRAFT_14633</name>
</gene>
<keyword evidence="2" id="KW-1185">Reference proteome</keyword>
<accession>A0ABQ7G727</accession>
<sequence>MSRVHPSRGLALSCFRAAGPCSHSSPLHPHAVLSVYSRSWELGRLPSGELFCFLVMGEELFCFLVADVKLFGLLFAGEEQLVFLLAGEELFLFVIPCYCKLQLAPLLALQPHFLVPVTSQPSYPTACPSSCCSSSLTAHFLLPLPSFSFTAYWCSSMSLFLPPLFPYSPTSWCLLPRSLAIQQLAPFLAVPPLLQPTSCCPFLPFPSQLIGAAACPSSCCHSSLTARFSLPLFPHSLLVQQLAPLLAATLPLQPGSHCPFFLTAYWCSSLPFFLLLLFFAAPSTAAPITSQHSYPTAYSSSPTATLLCTSLPLQPS</sequence>
<comment type="caution">
    <text evidence="1">The sequence shown here is derived from an EMBL/GenBank/DDBJ whole genome shotgun (WGS) entry which is preliminary data.</text>
</comment>